<evidence type="ECO:0000259" key="2">
    <source>
        <dbReference type="PROSITE" id="PS50090"/>
    </source>
</evidence>
<gene>
    <name evidence="3" type="ORF">MPDQ_000793</name>
</gene>
<accession>A0A507QT22</accession>
<comment type="caution">
    <text evidence="3">The sequence shown here is derived from an EMBL/GenBank/DDBJ whole genome shotgun (WGS) entry which is preliminary data.</text>
</comment>
<name>A0A507QT22_MONPU</name>
<dbReference type="OrthoDB" id="4524485at2759"/>
<evidence type="ECO:0000313" key="3">
    <source>
        <dbReference type="EMBL" id="TQB70190.1"/>
    </source>
</evidence>
<feature type="domain" description="Myb-like" evidence="2">
    <location>
        <begin position="258"/>
        <end position="311"/>
    </location>
</feature>
<feature type="region of interest" description="Disordered" evidence="1">
    <location>
        <begin position="1"/>
        <end position="21"/>
    </location>
</feature>
<dbReference type="AlphaFoldDB" id="A0A507QT22"/>
<evidence type="ECO:0000313" key="4">
    <source>
        <dbReference type="Proteomes" id="UP000319663"/>
    </source>
</evidence>
<proteinExistence type="predicted"/>
<evidence type="ECO:0000256" key="1">
    <source>
        <dbReference type="SAM" id="MobiDB-lite"/>
    </source>
</evidence>
<feature type="compositionally biased region" description="Basic residues" evidence="1">
    <location>
        <begin position="179"/>
        <end position="193"/>
    </location>
</feature>
<organism evidence="3 4">
    <name type="scientific">Monascus purpureus</name>
    <name type="common">Red mold</name>
    <name type="synonym">Monascus anka</name>
    <dbReference type="NCBI Taxonomy" id="5098"/>
    <lineage>
        <taxon>Eukaryota</taxon>
        <taxon>Fungi</taxon>
        <taxon>Dikarya</taxon>
        <taxon>Ascomycota</taxon>
        <taxon>Pezizomycotina</taxon>
        <taxon>Eurotiomycetes</taxon>
        <taxon>Eurotiomycetidae</taxon>
        <taxon>Eurotiales</taxon>
        <taxon>Aspergillaceae</taxon>
        <taxon>Monascus</taxon>
    </lineage>
</organism>
<dbReference type="InterPro" id="IPR001005">
    <property type="entry name" value="SANT/Myb"/>
</dbReference>
<feature type="region of interest" description="Disordered" evidence="1">
    <location>
        <begin position="151"/>
        <end position="194"/>
    </location>
</feature>
<reference evidence="3 4" key="1">
    <citation type="submission" date="2019-06" db="EMBL/GenBank/DDBJ databases">
        <title>Wine fermentation using esterase from Monascus purpureus.</title>
        <authorList>
            <person name="Geng C."/>
            <person name="Zhang Y."/>
        </authorList>
    </citation>
    <scope>NUCLEOTIDE SEQUENCE [LARGE SCALE GENOMIC DNA]</scope>
    <source>
        <strain evidence="3">HQ1</strain>
    </source>
</reference>
<dbReference type="EMBL" id="VIFY01000118">
    <property type="protein sequence ID" value="TQB70190.1"/>
    <property type="molecule type" value="Genomic_DNA"/>
</dbReference>
<sequence length="369" mass="41127">MDRRHTANPYTSVQQDTRSEDPFVAPDPFMAAFQNIVLGNSHRTAQQNALSVNPFIAAQQATVTSNVNPSQSYGYGSLSCYPYVSLYPDQTQIGQNAALLSTSGLPAYPCDVESVFMPPAANQNLDRPSEQSNHQSASYALPTTTNLAATTSGVASPYSSPEKPAGAGPGSSITTSPSNHKKKGGGCSPRKRFKELTPEEQLMWNMRRAKWTLEEIQSALAQRNRHFDIKRISAEIELIKKSQKRLFLNQLRSGEDDWHDGDDLVLLDAIKKVNTSGAKINWINVSQHVKEMKPVTNYSNHACRDRFEALMRGNASMPLELRPNLSEKERAAIARRRAEEATIRRFEAARNKLHTEPLVSPFWDEFFSC</sequence>
<dbReference type="PROSITE" id="PS50090">
    <property type="entry name" value="MYB_LIKE"/>
    <property type="match status" value="1"/>
</dbReference>
<dbReference type="Proteomes" id="UP000319663">
    <property type="component" value="Unassembled WGS sequence"/>
</dbReference>
<protein>
    <recommendedName>
        <fullName evidence="2">Myb-like domain-containing protein</fullName>
    </recommendedName>
</protein>
<keyword evidence="4" id="KW-1185">Reference proteome</keyword>